<sequence>MCKEVGYVEELSLYYKVCGSDGKWAFKNIQIDGDVTNMVQCLSNELLELYSVESVIEQNKFVDVDVTNWVWDCGTFSQDNFTFVDLATHIPSTNEPPVASEPPATSEPPPTSGQNPPPTTRRRRQLNNDSDSESDSDCEVFIDSDYDLSEDDDALFDANVDTEIEWIGVGQKRVTRTDIPRDCLSETDFEEGDSSDGFMSCDSGSDEDKEDKPKFRKYRPVVGKVQPIIEEDMVFKKRAQCVEAIRQHAILNGKAITFEKNDTDRVKTSNLNHKHCGWVWTNKLLNSSWLARTYFKEFKIKPSWPVTEIVEQVMGDFNVKISVTMAYNARKKAIKKMEGSYVEQYGKLWDYCGEMVRTNPGTSVYMHFKKDMDGITTDKFERIYICWAALKKGFIEGCKPIIGLDGCHLKGPHGGQLLAAIAIDGNNQIYPVAYAMVEVEDEECWSWFLQYLINDLQIPNEPTFTIILDKQKGLINAIMNLLPCVEHRHCVRHLHSNMKRAGHTGQAVKERLWSLARATYMGRFKSIMEEFKKEDDAAFKWLAKHEAHHWSRSHFSEAPKCDMLLNNLCESFNAAILDARDKPIITMLERIRIYLIRHLVKRRTFVEKWHGQIGPKIVKLLDKNIALCKEYVVVITGDNQFEVKGFSGNTFCINMNAQTCSCRRWDLTGIPCAHALAVFRESRKKIEGIVHHYYQKQTYVNTYKHVMYPMNGMDMWEKTDKPPIQPPHYARKSGRPKKCRMREVDEPPPAEDGTKKMKRHLKKLSCRRCGGKGHNVRTCSSGLEAPRSKEKQCSQVITQPTFSQPSQPTPIVTRSPKALARRGGAAPRGGAP</sequence>
<reference evidence="1 2" key="1">
    <citation type="journal article" date="2021" name="Hortic Res">
        <title>High-quality reference genome and annotation aids understanding of berry development for evergreen blueberry (Vaccinium darrowii).</title>
        <authorList>
            <person name="Yu J."/>
            <person name="Hulse-Kemp A.M."/>
            <person name="Babiker E."/>
            <person name="Staton M."/>
        </authorList>
    </citation>
    <scope>NUCLEOTIDE SEQUENCE [LARGE SCALE GENOMIC DNA]</scope>
    <source>
        <strain evidence="2">cv. NJ 8807/NJ 8810</strain>
        <tissue evidence="1">Young leaf</tissue>
    </source>
</reference>
<protein>
    <submittedName>
        <fullName evidence="1">Uncharacterized protein</fullName>
    </submittedName>
</protein>
<dbReference type="Proteomes" id="UP000828048">
    <property type="component" value="Chromosome 9"/>
</dbReference>
<accession>A0ACB7ZHJ7</accession>
<comment type="caution">
    <text evidence="1">The sequence shown here is derived from an EMBL/GenBank/DDBJ whole genome shotgun (WGS) entry which is preliminary data.</text>
</comment>
<keyword evidence="2" id="KW-1185">Reference proteome</keyword>
<gene>
    <name evidence="1" type="ORF">Vadar_003218</name>
</gene>
<proteinExistence type="predicted"/>
<name>A0ACB7ZHJ7_9ERIC</name>
<organism evidence="1 2">
    <name type="scientific">Vaccinium darrowii</name>
    <dbReference type="NCBI Taxonomy" id="229202"/>
    <lineage>
        <taxon>Eukaryota</taxon>
        <taxon>Viridiplantae</taxon>
        <taxon>Streptophyta</taxon>
        <taxon>Embryophyta</taxon>
        <taxon>Tracheophyta</taxon>
        <taxon>Spermatophyta</taxon>
        <taxon>Magnoliopsida</taxon>
        <taxon>eudicotyledons</taxon>
        <taxon>Gunneridae</taxon>
        <taxon>Pentapetalae</taxon>
        <taxon>asterids</taxon>
        <taxon>Ericales</taxon>
        <taxon>Ericaceae</taxon>
        <taxon>Vaccinioideae</taxon>
        <taxon>Vaccinieae</taxon>
        <taxon>Vaccinium</taxon>
    </lineage>
</organism>
<evidence type="ECO:0000313" key="1">
    <source>
        <dbReference type="EMBL" id="KAH7865178.1"/>
    </source>
</evidence>
<dbReference type="EMBL" id="CM037159">
    <property type="protein sequence ID" value="KAH7865178.1"/>
    <property type="molecule type" value="Genomic_DNA"/>
</dbReference>
<evidence type="ECO:0000313" key="2">
    <source>
        <dbReference type="Proteomes" id="UP000828048"/>
    </source>
</evidence>